<feature type="compositionally biased region" description="Polar residues" evidence="1">
    <location>
        <begin position="233"/>
        <end position="243"/>
    </location>
</feature>
<dbReference type="OrthoDB" id="6375801at2759"/>
<evidence type="ECO:0000256" key="1">
    <source>
        <dbReference type="SAM" id="MobiDB-lite"/>
    </source>
</evidence>
<keyword evidence="3" id="KW-1185">Reference proteome</keyword>
<feature type="region of interest" description="Disordered" evidence="1">
    <location>
        <begin position="104"/>
        <end position="140"/>
    </location>
</feature>
<reference evidence="2 3" key="1">
    <citation type="submission" date="2020-04" db="EMBL/GenBank/DDBJ databases">
        <authorList>
            <person name="Wallbank WR R."/>
            <person name="Pardo Diaz C."/>
            <person name="Kozak K."/>
            <person name="Martin S."/>
            <person name="Jiggins C."/>
            <person name="Moest M."/>
            <person name="Warren A I."/>
            <person name="Byers J.R.P. K."/>
            <person name="Montejo-Kovacevich G."/>
            <person name="Yen C E."/>
        </authorList>
    </citation>
    <scope>NUCLEOTIDE SEQUENCE [LARGE SCALE GENOMIC DNA]</scope>
</reference>
<organism evidence="2 3">
    <name type="scientific">Arctia plantaginis</name>
    <name type="common">Wood tiger moth</name>
    <name type="synonym">Phalaena plantaginis</name>
    <dbReference type="NCBI Taxonomy" id="874455"/>
    <lineage>
        <taxon>Eukaryota</taxon>
        <taxon>Metazoa</taxon>
        <taxon>Ecdysozoa</taxon>
        <taxon>Arthropoda</taxon>
        <taxon>Hexapoda</taxon>
        <taxon>Insecta</taxon>
        <taxon>Pterygota</taxon>
        <taxon>Neoptera</taxon>
        <taxon>Endopterygota</taxon>
        <taxon>Lepidoptera</taxon>
        <taxon>Glossata</taxon>
        <taxon>Ditrysia</taxon>
        <taxon>Noctuoidea</taxon>
        <taxon>Erebidae</taxon>
        <taxon>Arctiinae</taxon>
        <taxon>Arctia</taxon>
    </lineage>
</organism>
<accession>A0A8S0ZPC5</accession>
<comment type="caution">
    <text evidence="2">The sequence shown here is derived from an EMBL/GenBank/DDBJ whole genome shotgun (WGS) entry which is preliminary data.</text>
</comment>
<dbReference type="AlphaFoldDB" id="A0A8S0ZPC5"/>
<feature type="region of interest" description="Disordered" evidence="1">
    <location>
        <begin position="220"/>
        <end position="256"/>
    </location>
</feature>
<protein>
    <submittedName>
        <fullName evidence="2">Uncharacterized protein</fullName>
    </submittedName>
</protein>
<name>A0A8S0ZPC5_ARCPL</name>
<proteinExistence type="predicted"/>
<feature type="region of interest" description="Disordered" evidence="1">
    <location>
        <begin position="154"/>
        <end position="197"/>
    </location>
</feature>
<dbReference type="EMBL" id="CADEBC010000484">
    <property type="protein sequence ID" value="CAB3235016.1"/>
    <property type="molecule type" value="Genomic_DNA"/>
</dbReference>
<dbReference type="Proteomes" id="UP000494106">
    <property type="component" value="Unassembled WGS sequence"/>
</dbReference>
<evidence type="ECO:0000313" key="3">
    <source>
        <dbReference type="Proteomes" id="UP000494106"/>
    </source>
</evidence>
<feature type="compositionally biased region" description="Basic and acidic residues" evidence="1">
    <location>
        <begin position="104"/>
        <end position="124"/>
    </location>
</feature>
<gene>
    <name evidence="2" type="ORF">APLA_LOCUS5852</name>
</gene>
<evidence type="ECO:0000313" key="2">
    <source>
        <dbReference type="EMBL" id="CAB3235016.1"/>
    </source>
</evidence>
<sequence>MLILRVKIKTKRWCAKVCGARIQLPRFDSQSGVKLPIEEHVAVDELARGGWESRRSLGAEVLTECSLSSEKMPPRKKTTREERLERKRIAERLRYQRIKNDKDKYAQQKIKEREKYEKKKEKGVIKTVQQMTPREQRKLRKVWREKAKIRRRRLALQDISNAPETPPCSDSEDPPPPQNINRRAQAAQQKSIRARKARNLIIRKQEAEISQLKSAVQRYKKQIQRIKKPPISTPNTKVNSLNSRRQRNYKEETAFQ</sequence>